<dbReference type="InterPro" id="IPR020814">
    <property type="entry name" value="Ribosomal_S6_plastid/chlpt"/>
</dbReference>
<dbReference type="InterPro" id="IPR035980">
    <property type="entry name" value="Ribosomal_bS6_sf"/>
</dbReference>
<evidence type="ECO:0000256" key="2">
    <source>
        <dbReference type="ARBA" id="ARBA00022980"/>
    </source>
</evidence>
<evidence type="ECO:0000313" key="7">
    <source>
        <dbReference type="EMBL" id="HFC97208.1"/>
    </source>
</evidence>
<dbReference type="Pfam" id="PF01250">
    <property type="entry name" value="Ribosomal_S6"/>
    <property type="match status" value="1"/>
</dbReference>
<organism evidence="7">
    <name type="scientific">Thermosulfurimonas dismutans</name>
    <dbReference type="NCBI Taxonomy" id="999894"/>
    <lineage>
        <taxon>Bacteria</taxon>
        <taxon>Pseudomonadati</taxon>
        <taxon>Thermodesulfobacteriota</taxon>
        <taxon>Thermodesulfobacteria</taxon>
        <taxon>Thermodesulfobacteriales</taxon>
        <taxon>Thermodesulfobacteriaceae</taxon>
        <taxon>Thermosulfurimonas</taxon>
    </lineage>
</organism>
<keyword evidence="6" id="KW-0694">RNA-binding</keyword>
<accession>A0A7C3CWS7</accession>
<dbReference type="SUPFAM" id="SSF54995">
    <property type="entry name" value="Ribosomal protein S6"/>
    <property type="match status" value="1"/>
</dbReference>
<dbReference type="Gene3D" id="3.30.70.60">
    <property type="match status" value="1"/>
</dbReference>
<dbReference type="AlphaFoldDB" id="A0A7C3CWS7"/>
<evidence type="ECO:0000256" key="1">
    <source>
        <dbReference type="ARBA" id="ARBA00009512"/>
    </source>
</evidence>
<dbReference type="PANTHER" id="PTHR21011">
    <property type="entry name" value="MITOCHONDRIAL 28S RIBOSOMAL PROTEIN S6"/>
    <property type="match status" value="1"/>
</dbReference>
<sequence length="117" mass="14294">MLEYRRPKRIRKYETLFIIHPDRVEERQEVLDRIQRLVEEHDGGVLKVDEWGMRKLAYPIEKKKQGYYILVEFYGNADLPPRLEQFFRIDERVIRFIVVKLEDRYRPEEEEIAAEAA</sequence>
<dbReference type="CDD" id="cd00473">
    <property type="entry name" value="bS6"/>
    <property type="match status" value="1"/>
</dbReference>
<comment type="similarity">
    <text evidence="1 6">Belongs to the bacterial ribosomal protein bS6 family.</text>
</comment>
<dbReference type="GO" id="GO:0005840">
    <property type="term" value="C:ribosome"/>
    <property type="evidence" value="ECO:0007669"/>
    <property type="project" value="UniProtKB-KW"/>
</dbReference>
<keyword evidence="6" id="KW-0699">rRNA-binding</keyword>
<dbReference type="InterPro" id="IPR014717">
    <property type="entry name" value="Transl_elong_EF1B/ribsomal_bS6"/>
</dbReference>
<comment type="function">
    <text evidence="4 6">Binds together with bS18 to 16S ribosomal RNA.</text>
</comment>
<name>A0A7C3CWS7_9BACT</name>
<dbReference type="GO" id="GO:0003735">
    <property type="term" value="F:structural constituent of ribosome"/>
    <property type="evidence" value="ECO:0007669"/>
    <property type="project" value="InterPro"/>
</dbReference>
<comment type="caution">
    <text evidence="7">The sequence shown here is derived from an EMBL/GenBank/DDBJ whole genome shotgun (WGS) entry which is preliminary data.</text>
</comment>
<dbReference type="InterPro" id="IPR000529">
    <property type="entry name" value="Ribosomal_bS6"/>
</dbReference>
<protein>
    <recommendedName>
        <fullName evidence="5 6">Small ribosomal subunit protein bS6</fullName>
    </recommendedName>
</protein>
<evidence type="ECO:0000256" key="5">
    <source>
        <dbReference type="ARBA" id="ARBA00035294"/>
    </source>
</evidence>
<dbReference type="HAMAP" id="MF_00360">
    <property type="entry name" value="Ribosomal_bS6"/>
    <property type="match status" value="1"/>
</dbReference>
<dbReference type="GO" id="GO:0006412">
    <property type="term" value="P:translation"/>
    <property type="evidence" value="ECO:0007669"/>
    <property type="project" value="UniProtKB-UniRule"/>
</dbReference>
<evidence type="ECO:0000256" key="6">
    <source>
        <dbReference type="HAMAP-Rule" id="MF_00360"/>
    </source>
</evidence>
<proteinExistence type="inferred from homology"/>
<dbReference type="NCBIfam" id="TIGR00166">
    <property type="entry name" value="S6"/>
    <property type="match status" value="1"/>
</dbReference>
<evidence type="ECO:0000256" key="4">
    <source>
        <dbReference type="ARBA" id="ARBA00035104"/>
    </source>
</evidence>
<keyword evidence="3 6" id="KW-0687">Ribonucleoprotein</keyword>
<reference evidence="7" key="1">
    <citation type="journal article" date="2020" name="mSystems">
        <title>Genome- and Community-Level Interaction Insights into Carbon Utilization and Element Cycling Functions of Hydrothermarchaeota in Hydrothermal Sediment.</title>
        <authorList>
            <person name="Zhou Z."/>
            <person name="Liu Y."/>
            <person name="Xu W."/>
            <person name="Pan J."/>
            <person name="Luo Z.H."/>
            <person name="Li M."/>
        </authorList>
    </citation>
    <scope>NUCLEOTIDE SEQUENCE [LARGE SCALE GENOMIC DNA]</scope>
    <source>
        <strain evidence="7">HyVt-483</strain>
    </source>
</reference>
<dbReference type="PANTHER" id="PTHR21011:SF1">
    <property type="entry name" value="SMALL RIBOSOMAL SUBUNIT PROTEIN BS6M"/>
    <property type="match status" value="1"/>
</dbReference>
<keyword evidence="2 6" id="KW-0689">Ribosomal protein</keyword>
<evidence type="ECO:0000256" key="3">
    <source>
        <dbReference type="ARBA" id="ARBA00023274"/>
    </source>
</evidence>
<dbReference type="GO" id="GO:1990904">
    <property type="term" value="C:ribonucleoprotein complex"/>
    <property type="evidence" value="ECO:0007669"/>
    <property type="project" value="UniProtKB-KW"/>
</dbReference>
<dbReference type="Proteomes" id="UP000886043">
    <property type="component" value="Unassembled WGS sequence"/>
</dbReference>
<dbReference type="GO" id="GO:0070181">
    <property type="term" value="F:small ribosomal subunit rRNA binding"/>
    <property type="evidence" value="ECO:0007669"/>
    <property type="project" value="TreeGrafter"/>
</dbReference>
<dbReference type="GO" id="GO:0005737">
    <property type="term" value="C:cytoplasm"/>
    <property type="evidence" value="ECO:0007669"/>
    <property type="project" value="UniProtKB-ARBA"/>
</dbReference>
<gene>
    <name evidence="6 7" type="primary">rpsF</name>
    <name evidence="7" type="ORF">ENJ40_01955</name>
</gene>
<dbReference type="EMBL" id="DRMH01000020">
    <property type="protein sequence ID" value="HFC97208.1"/>
    <property type="molecule type" value="Genomic_DNA"/>
</dbReference>